<dbReference type="Proteomes" id="UP001056336">
    <property type="component" value="Chromosome"/>
</dbReference>
<name>A0ABY4R197_9ACTN</name>
<proteinExistence type="predicted"/>
<dbReference type="EMBL" id="CP097332">
    <property type="protein sequence ID" value="UQX89703.1"/>
    <property type="molecule type" value="Genomic_DNA"/>
</dbReference>
<accession>A0ABY4R197</accession>
<gene>
    <name evidence="1" type="ORF">M6D93_06795</name>
</gene>
<organism evidence="1 2">
    <name type="scientific">Jatrophihabitans telluris</name>
    <dbReference type="NCBI Taxonomy" id="2038343"/>
    <lineage>
        <taxon>Bacteria</taxon>
        <taxon>Bacillati</taxon>
        <taxon>Actinomycetota</taxon>
        <taxon>Actinomycetes</taxon>
        <taxon>Jatrophihabitantales</taxon>
        <taxon>Jatrophihabitantaceae</taxon>
        <taxon>Jatrophihabitans</taxon>
    </lineage>
</organism>
<sequence length="179" mass="19111">MLPLKRLHHLDEATLSHVRTRSEVPVWLPDPVPQGWGLSGLATVGDERSRVRATVTSFRGPAPLGGDGEWLIVAEEPGIGLGASYAASGEPELPTRDGAVPAAKLHAEGRPTSLWPVRTTVTDRSSYVGEAAGVWLWLISFPADAGYAVLEDLTLSDARTAALELAAEHPSERIRPNPV</sequence>
<dbReference type="Pfam" id="PF20544">
    <property type="entry name" value="DUF6758"/>
    <property type="match status" value="1"/>
</dbReference>
<reference evidence="1" key="2">
    <citation type="submission" date="2022-05" db="EMBL/GenBank/DDBJ databases">
        <authorList>
            <person name="Kim J.-S."/>
            <person name="Lee K."/>
            <person name="Suh M."/>
            <person name="Eom M."/>
            <person name="Kim J.-S."/>
            <person name="Kim D.-S."/>
            <person name="Ko S.-H."/>
            <person name="Shin Y."/>
            <person name="Lee J.-S."/>
        </authorList>
    </citation>
    <scope>NUCLEOTIDE SEQUENCE</scope>
    <source>
        <strain evidence="1">N237</strain>
    </source>
</reference>
<dbReference type="InterPro" id="IPR046646">
    <property type="entry name" value="DUF6758"/>
</dbReference>
<reference evidence="1" key="1">
    <citation type="journal article" date="2018" name="Int. J. Syst. Evol. Microbiol.">
        <title>Jatrophihabitans telluris sp. nov., isolated from sediment soil of lava forest wetlands and the emended description of the genus Jatrophihabitans.</title>
        <authorList>
            <person name="Lee K.C."/>
            <person name="Suh M.K."/>
            <person name="Eom M.K."/>
            <person name="Kim K.K."/>
            <person name="Kim J.S."/>
            <person name="Kim D.S."/>
            <person name="Ko S.H."/>
            <person name="Shin Y.K."/>
            <person name="Lee J.S."/>
        </authorList>
    </citation>
    <scope>NUCLEOTIDE SEQUENCE</scope>
    <source>
        <strain evidence="1">N237</strain>
    </source>
</reference>
<evidence type="ECO:0000313" key="2">
    <source>
        <dbReference type="Proteomes" id="UP001056336"/>
    </source>
</evidence>
<evidence type="ECO:0000313" key="1">
    <source>
        <dbReference type="EMBL" id="UQX89703.1"/>
    </source>
</evidence>
<protein>
    <submittedName>
        <fullName evidence="1">Uncharacterized protein</fullName>
    </submittedName>
</protein>
<keyword evidence="2" id="KW-1185">Reference proteome</keyword>